<protein>
    <submittedName>
        <fullName evidence="1">Uncharacterized protein</fullName>
    </submittedName>
</protein>
<reference evidence="2" key="1">
    <citation type="submission" date="2016-10" db="EMBL/GenBank/DDBJ databases">
        <authorList>
            <person name="Varghese N."/>
            <person name="Submissions S."/>
        </authorList>
    </citation>
    <scope>NUCLEOTIDE SEQUENCE [LARGE SCALE GENOMIC DNA]</scope>
    <source>
        <strain evidence="2">XBD1002</strain>
    </source>
</reference>
<dbReference type="Proteomes" id="UP000182737">
    <property type="component" value="Unassembled WGS sequence"/>
</dbReference>
<gene>
    <name evidence="1" type="ORF">SAMN04487775_107160</name>
</gene>
<keyword evidence="2" id="KW-1185">Reference proteome</keyword>
<dbReference type="AlphaFoldDB" id="A0A1I3LSN6"/>
<evidence type="ECO:0000313" key="1">
    <source>
        <dbReference type="EMBL" id="SFI87525.1"/>
    </source>
</evidence>
<proteinExistence type="predicted"/>
<accession>A0A1I3LSN6</accession>
<dbReference type="EMBL" id="FORI01000007">
    <property type="protein sequence ID" value="SFI87525.1"/>
    <property type="molecule type" value="Genomic_DNA"/>
</dbReference>
<organism evidence="1 2">
    <name type="scientific">Treponema bryantii</name>
    <dbReference type="NCBI Taxonomy" id="163"/>
    <lineage>
        <taxon>Bacteria</taxon>
        <taxon>Pseudomonadati</taxon>
        <taxon>Spirochaetota</taxon>
        <taxon>Spirochaetia</taxon>
        <taxon>Spirochaetales</taxon>
        <taxon>Treponemataceae</taxon>
        <taxon>Treponema</taxon>
    </lineage>
</organism>
<evidence type="ECO:0000313" key="2">
    <source>
        <dbReference type="Proteomes" id="UP000182737"/>
    </source>
</evidence>
<sequence length="231" mass="27430">MENQYKLNTLRHWYLADYEWKGEKVLLVWGQFYNRPGFYEGMNGHTSIVQSIKINQEEKEYEIQTKNNLYHCSFDSCFFERQDDSPYKLPEYETIKAEYYKPVNTEGVSTNDMILVVADYNDYYFESLIYQNPDGSKGKYSGYPHIGMFTDTFLINGDREPYEYDEESEYIDIRYYVDEGSFEFYSLDTGERNLWIENRGDSTLYIYGCGSEIKLEPGKRVLALKKKYSSV</sequence>
<name>A0A1I3LSN6_9SPIR</name>